<organism evidence="2 3">
    <name type="scientific">Lacticaseibacillus paracasei subsp. paracasei Lpp41</name>
    <dbReference type="NCBI Taxonomy" id="1256208"/>
    <lineage>
        <taxon>Bacteria</taxon>
        <taxon>Bacillati</taxon>
        <taxon>Bacillota</taxon>
        <taxon>Bacilli</taxon>
        <taxon>Lactobacillales</taxon>
        <taxon>Lactobacillaceae</taxon>
        <taxon>Lacticaseibacillus</taxon>
    </lineage>
</organism>
<reference evidence="2 3" key="1">
    <citation type="journal article" date="2013" name="PLoS ONE">
        <title>Lactobacillus paracasei comparative genomics: towards species pan-genome definition and exploitation of diversity.</title>
        <authorList>
            <person name="Smokvina T."/>
            <person name="Wels M."/>
            <person name="Polka J."/>
            <person name="Chervaux C."/>
            <person name="Brisse S."/>
            <person name="Boekhorst J."/>
            <person name="van Hylckama Vlieg J.E."/>
            <person name="Siezen R.J."/>
        </authorList>
    </citation>
    <scope>NUCLEOTIDE SEQUENCE [LARGE SCALE GENOMIC DNA]</scope>
    <source>
        <strain evidence="2 3">Lpp41</strain>
    </source>
</reference>
<evidence type="ECO:0000313" key="3">
    <source>
        <dbReference type="Proteomes" id="UP000014244"/>
    </source>
</evidence>
<gene>
    <name evidence="2" type="ORF">Lpp41_03314</name>
</gene>
<feature type="domain" description="Schlafen group 3-like DNA/RNA helicase" evidence="1">
    <location>
        <begin position="42"/>
        <end position="101"/>
    </location>
</feature>
<dbReference type="AlphaFoldDB" id="A0A829HAR3"/>
<name>A0A829HAR3_LACPA</name>
<feature type="non-terminal residue" evidence="2">
    <location>
        <position position="102"/>
    </location>
</feature>
<proteinExistence type="predicted"/>
<evidence type="ECO:0000313" key="2">
    <source>
        <dbReference type="EMBL" id="EPC75204.1"/>
    </source>
</evidence>
<dbReference type="EMBL" id="ANKE01000170">
    <property type="protein sequence ID" value="EPC75204.1"/>
    <property type="molecule type" value="Genomic_DNA"/>
</dbReference>
<comment type="caution">
    <text evidence="2">The sequence shown here is derived from an EMBL/GenBank/DDBJ whole genome shotgun (WGS) entry which is preliminary data.</text>
</comment>
<evidence type="ECO:0000259" key="1">
    <source>
        <dbReference type="Pfam" id="PF09848"/>
    </source>
</evidence>
<accession>A0A829HAR3</accession>
<dbReference type="InterPro" id="IPR018647">
    <property type="entry name" value="SLFN_3-like_DNA/RNA_helicase"/>
</dbReference>
<sequence>MPDLAQSTFILPQDATLTSEQSALEQRIWTFINDNHNTTSTHLLIISGDAGAGKSVVLDAAFAQLQKAARATSGELAGTDNKLLVNHNEMLKIYKEIAGTKS</sequence>
<protein>
    <recommendedName>
        <fullName evidence="1">Schlafen group 3-like DNA/RNA helicase domain-containing protein</fullName>
    </recommendedName>
</protein>
<dbReference type="Proteomes" id="UP000014244">
    <property type="component" value="Unassembled WGS sequence"/>
</dbReference>
<dbReference type="Pfam" id="PF09848">
    <property type="entry name" value="SLFN-g3_helicase"/>
    <property type="match status" value="1"/>
</dbReference>